<reference evidence="2 3" key="1">
    <citation type="submission" date="2021-06" db="EMBL/GenBank/DDBJ databases">
        <title>Actinomycetes sequencing.</title>
        <authorList>
            <person name="Shan Q."/>
        </authorList>
    </citation>
    <scope>NUCLEOTIDE SEQUENCE [LARGE SCALE GENOMIC DNA]</scope>
    <source>
        <strain evidence="2 3">NEAU-G5</strain>
    </source>
</reference>
<keyword evidence="3" id="KW-1185">Reference proteome</keyword>
<gene>
    <name evidence="2" type="ORF">KO481_34605</name>
</gene>
<proteinExistence type="predicted"/>
<dbReference type="EMBL" id="JAHKNI010000015">
    <property type="protein sequence ID" value="MBU3066636.1"/>
    <property type="molecule type" value="Genomic_DNA"/>
</dbReference>
<dbReference type="Proteomes" id="UP000733379">
    <property type="component" value="Unassembled WGS sequence"/>
</dbReference>
<evidence type="ECO:0000313" key="3">
    <source>
        <dbReference type="Proteomes" id="UP000733379"/>
    </source>
</evidence>
<keyword evidence="1" id="KW-1133">Transmembrane helix</keyword>
<evidence type="ECO:0000256" key="1">
    <source>
        <dbReference type="SAM" id="Phobius"/>
    </source>
</evidence>
<dbReference type="RefSeq" id="WP_215922710.1">
    <property type="nucleotide sequence ID" value="NZ_JAHKNI010000015.1"/>
</dbReference>
<evidence type="ECO:0000313" key="2">
    <source>
        <dbReference type="EMBL" id="MBU3066636.1"/>
    </source>
</evidence>
<accession>A0ABS6B8K2</accession>
<name>A0ABS6B8K2_9NOCA</name>
<keyword evidence="1" id="KW-0812">Transmembrane</keyword>
<organism evidence="2 3">
    <name type="scientific">Nocardia albiluteola</name>
    <dbReference type="NCBI Taxonomy" id="2842303"/>
    <lineage>
        <taxon>Bacteria</taxon>
        <taxon>Bacillati</taxon>
        <taxon>Actinomycetota</taxon>
        <taxon>Actinomycetes</taxon>
        <taxon>Mycobacteriales</taxon>
        <taxon>Nocardiaceae</taxon>
        <taxon>Nocardia</taxon>
    </lineage>
</organism>
<comment type="caution">
    <text evidence="2">The sequence shown here is derived from an EMBL/GenBank/DDBJ whole genome shotgun (WGS) entry which is preliminary data.</text>
</comment>
<keyword evidence="1" id="KW-0472">Membrane</keyword>
<sequence>MTSANRPARLNRALLAMFGLLLACVGGLLLAAHFGRLDWVDARAVVVPARPAPPAWVLWTVVACAGLAGLGCLRWLIAQLPRTPRTVRWRARATDSGDSTTLDTATACAPVAADIGAYEGVRSATARLSGTSGGPGLHLVVTAAPDADVAALRDRIRTHAVPRLCQALELETLPVSMELRLTTGRSRWRLRRTGRPTA</sequence>
<dbReference type="PROSITE" id="PS51257">
    <property type="entry name" value="PROKAR_LIPOPROTEIN"/>
    <property type="match status" value="1"/>
</dbReference>
<protein>
    <submittedName>
        <fullName evidence="2">Alkaline shock response membrane anchor protein AmaP</fullName>
    </submittedName>
</protein>
<feature type="transmembrane region" description="Helical" evidence="1">
    <location>
        <begin position="55"/>
        <end position="77"/>
    </location>
</feature>